<feature type="transmembrane region" description="Helical" evidence="8">
    <location>
        <begin position="38"/>
        <end position="57"/>
    </location>
</feature>
<keyword evidence="4 8" id="KW-0812">Transmembrane</keyword>
<dbReference type="Pfam" id="PF13515">
    <property type="entry name" value="FUSC_2"/>
    <property type="match status" value="1"/>
</dbReference>
<comment type="similarity">
    <text evidence="2">Belongs to the serine-aspartate repeat-containing protein (SDr) family.</text>
</comment>
<evidence type="ECO:0000256" key="4">
    <source>
        <dbReference type="ARBA" id="ARBA00022692"/>
    </source>
</evidence>
<evidence type="ECO:0000256" key="3">
    <source>
        <dbReference type="ARBA" id="ARBA00022525"/>
    </source>
</evidence>
<keyword evidence="6 8" id="KW-1133">Transmembrane helix</keyword>
<feature type="transmembrane region" description="Helical" evidence="8">
    <location>
        <begin position="470"/>
        <end position="487"/>
    </location>
</feature>
<proteinExistence type="inferred from homology"/>
<feature type="transmembrane region" description="Helical" evidence="8">
    <location>
        <begin position="116"/>
        <end position="136"/>
    </location>
</feature>
<comment type="caution">
    <text evidence="10">The sequence shown here is derived from an EMBL/GenBank/DDBJ whole genome shotgun (WGS) entry which is preliminary data.</text>
</comment>
<feature type="transmembrane region" description="Helical" evidence="8">
    <location>
        <begin position="547"/>
        <end position="565"/>
    </location>
</feature>
<evidence type="ECO:0000256" key="7">
    <source>
        <dbReference type="ARBA" id="ARBA00023136"/>
    </source>
</evidence>
<keyword evidence="11" id="KW-1185">Reference proteome</keyword>
<dbReference type="Proteomes" id="UP001601992">
    <property type="component" value="Unassembled WGS sequence"/>
</dbReference>
<dbReference type="Gene3D" id="2.60.40.10">
    <property type="entry name" value="Immunoglobulins"/>
    <property type="match status" value="1"/>
</dbReference>
<feature type="domain" description="Integral membrane bound transporter" evidence="9">
    <location>
        <begin position="430"/>
        <end position="557"/>
    </location>
</feature>
<evidence type="ECO:0000256" key="6">
    <source>
        <dbReference type="ARBA" id="ARBA00022989"/>
    </source>
</evidence>
<protein>
    <submittedName>
        <fullName evidence="10">Carboxypeptidase regulatory-like domain-containing protein</fullName>
    </submittedName>
</protein>
<feature type="transmembrane region" description="Helical" evidence="8">
    <location>
        <begin position="166"/>
        <end position="186"/>
    </location>
</feature>
<evidence type="ECO:0000313" key="10">
    <source>
        <dbReference type="EMBL" id="MFF3566634.1"/>
    </source>
</evidence>
<gene>
    <name evidence="10" type="ORF">ACFYXQ_02515</name>
</gene>
<dbReference type="SUPFAM" id="SSF49464">
    <property type="entry name" value="Carboxypeptidase regulatory domain-like"/>
    <property type="match status" value="1"/>
</dbReference>
<keyword evidence="3" id="KW-0964">Secreted</keyword>
<dbReference type="SUPFAM" id="SSF49478">
    <property type="entry name" value="Cna protein B-type domain"/>
    <property type="match status" value="2"/>
</dbReference>
<sequence length="1083" mass="114871">MSNIFGGGGRCPTCRPAWPVRLRDHLQATDPALARLRAGWRMLTVFIATLAVGYGMAHALGQPVLFGLTYGGMVGLLVGLTVAGPKAGRLAVRCVWGVPAFLIALLCAIEVQHNRILALVVAAVAAVVQLSAPAFFGEFGHDSGVMIFAGYLSGVLVPLPVSKMQYIAPIVAVAAIAAAVVQVVLCRMRPETGLLHIERAFLTRSRYVVRRATRLIASENPTARATRELCDEMIHLNEAAMLVDGYLATASSSSRSADRLHRLVFDTELAAHALGRIVIQLSGRPLPAEVRGCLLAACTDLDRGGRRHGGTLPASTAPLLQWLSQHENDSRDPEHERLVSTLYRVVAVLGDLHHVSDAWTTASDDDLEAEIDAEPFSTPVELVAGRLPGTNLLAGRVLDAGGMRRPWNFWSRPNPQLRIAAQMLITLMIAIPLGDALNGYRFYWAVIGALIVLSNTDSPHDRLRKTVKRVLGTLVGGFLGIGFAQLLGAHHPMATLSLLVVALAVGAYSISAYYSVWSGALAFSLIQLYSFTGGYEDSVVVLRAGENALGAVVATLVALVVLPIATRTLLRHAQATHVHSLATFVRESGEVWSGAAGVHGTREQARAVDQAAHELHRFSRSLVRLPGGTGHEPAEEIRAMLRTAAVCAREMSVGSGAAVLTTGQRELLLRITGNLSDSIDGLGGIVSDSENASNSADSPLIEYAADIEKAANPTAPEIWVRQADDIRRLQEALSVSPANARLRHALHYLGYLDDLLGDLAARLDIPVRGGDYRTGAQAVGRELFAAQAQLATAGRPVSAGGAARRTRVAASVRAWPTIEAPASGEGRWIDGQVHGGGGRPVPGVALTLIDQLGHQVSRATGRSDGSYRIDVPETGSHVLIVSANGYGPVAATVHPGSGPQRQHVTLLGSGELTGVVRRTDRGTPLADATVTLTDPRGEVVGATITDTDGSYLCPGLVAGDYTLVTNAEHMRPTAITLTVPESGRLRYDIDMSPTSSLAGSVRTDEHPVPDARVTILDPAGAPIAHTRTDADGRYVVPDLDTGRYTVVASGYSPVTSRVRVFGDEVVHDVQFDYGDEVGSARGE</sequence>
<dbReference type="PANTHER" id="PTHR36108:SF13">
    <property type="entry name" value="COLOSSIN-B-RELATED"/>
    <property type="match status" value="1"/>
</dbReference>
<keyword evidence="5" id="KW-0732">Signal</keyword>
<feature type="transmembrane region" description="Helical" evidence="8">
    <location>
        <begin position="64"/>
        <end position="84"/>
    </location>
</feature>
<dbReference type="EMBL" id="JBIAQY010000001">
    <property type="protein sequence ID" value="MFF3566634.1"/>
    <property type="molecule type" value="Genomic_DNA"/>
</dbReference>
<accession>A0ABW6RRK6</accession>
<evidence type="ECO:0000256" key="2">
    <source>
        <dbReference type="ARBA" id="ARBA00007257"/>
    </source>
</evidence>
<dbReference type="InterPro" id="IPR008969">
    <property type="entry name" value="CarboxyPept-like_regulatory"/>
</dbReference>
<dbReference type="Pfam" id="PF13620">
    <property type="entry name" value="CarboxypepD_reg"/>
    <property type="match status" value="3"/>
</dbReference>
<dbReference type="Gene3D" id="2.60.40.1120">
    <property type="entry name" value="Carboxypeptidase-like, regulatory domain"/>
    <property type="match status" value="2"/>
</dbReference>
<evidence type="ECO:0000313" key="11">
    <source>
        <dbReference type="Proteomes" id="UP001601992"/>
    </source>
</evidence>
<evidence type="ECO:0000256" key="8">
    <source>
        <dbReference type="SAM" id="Phobius"/>
    </source>
</evidence>
<evidence type="ECO:0000259" key="9">
    <source>
        <dbReference type="Pfam" id="PF13515"/>
    </source>
</evidence>
<evidence type="ECO:0000256" key="1">
    <source>
        <dbReference type="ARBA" id="ARBA00004141"/>
    </source>
</evidence>
<name>A0ABW6RRK6_9NOCA</name>
<comment type="subcellular location">
    <subcellularLocation>
        <location evidence="1">Membrane</location>
        <topology evidence="1">Multi-pass membrane protein</topology>
    </subcellularLocation>
</comment>
<dbReference type="InterPro" id="IPR013783">
    <property type="entry name" value="Ig-like_fold"/>
</dbReference>
<dbReference type="PANTHER" id="PTHR36108">
    <property type="entry name" value="COLOSSIN-B-RELATED"/>
    <property type="match status" value="1"/>
</dbReference>
<reference evidence="10 11" key="1">
    <citation type="submission" date="2024-10" db="EMBL/GenBank/DDBJ databases">
        <title>The Natural Products Discovery Center: Release of the First 8490 Sequenced Strains for Exploring Actinobacteria Biosynthetic Diversity.</title>
        <authorList>
            <person name="Kalkreuter E."/>
            <person name="Kautsar S.A."/>
            <person name="Yang D."/>
            <person name="Bader C.D."/>
            <person name="Teijaro C.N."/>
            <person name="Fluegel L."/>
            <person name="Davis C.M."/>
            <person name="Simpson J.R."/>
            <person name="Lauterbach L."/>
            <person name="Steele A.D."/>
            <person name="Gui C."/>
            <person name="Meng S."/>
            <person name="Li G."/>
            <person name="Viehrig K."/>
            <person name="Ye F."/>
            <person name="Su P."/>
            <person name="Kiefer A.F."/>
            <person name="Nichols A."/>
            <person name="Cepeda A.J."/>
            <person name="Yan W."/>
            <person name="Fan B."/>
            <person name="Jiang Y."/>
            <person name="Adhikari A."/>
            <person name="Zheng C.-J."/>
            <person name="Schuster L."/>
            <person name="Cowan T.M."/>
            <person name="Smanski M.J."/>
            <person name="Chevrette M.G."/>
            <person name="De Carvalho L.P.S."/>
            <person name="Shen B."/>
        </authorList>
    </citation>
    <scope>NUCLEOTIDE SEQUENCE [LARGE SCALE GENOMIC DNA]</scope>
    <source>
        <strain evidence="10 11">NPDC002593</strain>
    </source>
</reference>
<evidence type="ECO:0000256" key="5">
    <source>
        <dbReference type="ARBA" id="ARBA00022729"/>
    </source>
</evidence>
<keyword evidence="7 8" id="KW-0472">Membrane</keyword>
<feature type="transmembrane region" description="Helical" evidence="8">
    <location>
        <begin position="90"/>
        <end position="109"/>
    </location>
</feature>
<dbReference type="InterPro" id="IPR049453">
    <property type="entry name" value="Memb_transporter_dom"/>
</dbReference>
<dbReference type="RefSeq" id="WP_387402454.1">
    <property type="nucleotide sequence ID" value="NZ_JBIAQY010000001.1"/>
</dbReference>
<organism evidence="10 11">
    <name type="scientific">Nocardia jiangxiensis</name>
    <dbReference type="NCBI Taxonomy" id="282685"/>
    <lineage>
        <taxon>Bacteria</taxon>
        <taxon>Bacillati</taxon>
        <taxon>Actinomycetota</taxon>
        <taxon>Actinomycetes</taxon>
        <taxon>Mycobacteriales</taxon>
        <taxon>Nocardiaceae</taxon>
        <taxon>Nocardia</taxon>
    </lineage>
</organism>